<dbReference type="GeneID" id="33571024"/>
<comment type="caution">
    <text evidence="1">The sequence shown here is derived from an EMBL/GenBank/DDBJ whole genome shotgun (WGS) entry which is preliminary data.</text>
</comment>
<sequence length="179" mass="20020">MMYFMESGIWSDIHWRKLVQEITDTFIGCLAKLMLAAFGDLVIYKKYAILLGEFKPAVAPHKSMEDDLAKLAFMGKKAIDGLYADGYVLPVMLIHGRGMEVDVYQLSLDAEAFYCLRLHGTFRLISKPTEFGLLLGISPLISAQGFEASSGSLKSSLRVETNQAWRRRTFDCKGVNIPA</sequence>
<reference evidence="1 2" key="1">
    <citation type="submission" date="2016-07" db="EMBL/GenBank/DDBJ databases">
        <title>Pervasive Adenine N6-methylation of Active Genes in Fungi.</title>
        <authorList>
            <consortium name="DOE Joint Genome Institute"/>
            <person name="Mondo S.J."/>
            <person name="Dannebaum R.O."/>
            <person name="Kuo R.C."/>
            <person name="Labutti K."/>
            <person name="Haridas S."/>
            <person name="Kuo A."/>
            <person name="Salamov A."/>
            <person name="Ahrendt S.R."/>
            <person name="Lipzen A."/>
            <person name="Sullivan W."/>
            <person name="Andreopoulos W.B."/>
            <person name="Clum A."/>
            <person name="Lindquist E."/>
            <person name="Daum C."/>
            <person name="Ramamoorthy G.K."/>
            <person name="Gryganskyi A."/>
            <person name="Culley D."/>
            <person name="Magnuson J.K."/>
            <person name="James T.Y."/>
            <person name="O'Malley M.A."/>
            <person name="Stajich J.E."/>
            <person name="Spatafora J.W."/>
            <person name="Visel A."/>
            <person name="Grigoriev I.V."/>
        </authorList>
    </citation>
    <scope>NUCLEOTIDE SEQUENCE [LARGE SCALE GENOMIC DNA]</scope>
    <source>
        <strain evidence="1 2">NRRL 3116</strain>
    </source>
</reference>
<evidence type="ECO:0000313" key="1">
    <source>
        <dbReference type="EMBL" id="ORZ04716.1"/>
    </source>
</evidence>
<dbReference type="EMBL" id="MCFF01000055">
    <property type="protein sequence ID" value="ORZ04716.1"/>
    <property type="molecule type" value="Genomic_DNA"/>
</dbReference>
<keyword evidence="2" id="KW-1185">Reference proteome</keyword>
<dbReference type="Proteomes" id="UP000193648">
    <property type="component" value="Unassembled WGS sequence"/>
</dbReference>
<dbReference type="OrthoDB" id="2431077at2759"/>
<dbReference type="InParanoid" id="A0A1Y2GB76"/>
<accession>A0A1Y2GB76</accession>
<protein>
    <submittedName>
        <fullName evidence="1">Uncharacterized protein</fullName>
    </submittedName>
</protein>
<proteinExistence type="predicted"/>
<dbReference type="AlphaFoldDB" id="A0A1Y2GB76"/>
<gene>
    <name evidence="1" type="ORF">BCR41DRAFT_400971</name>
</gene>
<organism evidence="1 2">
    <name type="scientific">Lobosporangium transversale</name>
    <dbReference type="NCBI Taxonomy" id="64571"/>
    <lineage>
        <taxon>Eukaryota</taxon>
        <taxon>Fungi</taxon>
        <taxon>Fungi incertae sedis</taxon>
        <taxon>Mucoromycota</taxon>
        <taxon>Mortierellomycotina</taxon>
        <taxon>Mortierellomycetes</taxon>
        <taxon>Mortierellales</taxon>
        <taxon>Mortierellaceae</taxon>
        <taxon>Lobosporangium</taxon>
    </lineage>
</organism>
<dbReference type="RefSeq" id="XP_021876713.1">
    <property type="nucleotide sequence ID" value="XM_022029181.1"/>
</dbReference>
<name>A0A1Y2GB76_9FUNG</name>
<evidence type="ECO:0000313" key="2">
    <source>
        <dbReference type="Proteomes" id="UP000193648"/>
    </source>
</evidence>